<dbReference type="InterPro" id="IPR047187">
    <property type="entry name" value="SF1_C_Upf1"/>
</dbReference>
<dbReference type="PANTHER" id="PTHR10887">
    <property type="entry name" value="DNA2/NAM7 HELICASE FAMILY"/>
    <property type="match status" value="1"/>
</dbReference>
<dbReference type="Pfam" id="PF13086">
    <property type="entry name" value="AAA_11"/>
    <property type="match status" value="1"/>
</dbReference>
<keyword evidence="6" id="KW-0547">Nucleotide-binding</keyword>
<evidence type="ECO:0000259" key="4">
    <source>
        <dbReference type="Pfam" id="PF20073"/>
    </source>
</evidence>
<dbReference type="GeneID" id="110786068"/>
<dbReference type="Pfam" id="PF13087">
    <property type="entry name" value="AAA_12"/>
    <property type="match status" value="1"/>
</dbReference>
<organism evidence="5 6">
    <name type="scientific">Spinacia oleracea</name>
    <name type="common">Spinach</name>
    <dbReference type="NCBI Taxonomy" id="3562"/>
    <lineage>
        <taxon>Eukaryota</taxon>
        <taxon>Viridiplantae</taxon>
        <taxon>Streptophyta</taxon>
        <taxon>Embryophyta</taxon>
        <taxon>Tracheophyta</taxon>
        <taxon>Spermatophyta</taxon>
        <taxon>Magnoliopsida</taxon>
        <taxon>eudicotyledons</taxon>
        <taxon>Gunneridae</taxon>
        <taxon>Pentapetalae</taxon>
        <taxon>Caryophyllales</taxon>
        <taxon>Chenopodiaceae</taxon>
        <taxon>Chenopodioideae</taxon>
        <taxon>Anserineae</taxon>
        <taxon>Spinacia</taxon>
    </lineage>
</organism>
<dbReference type="CDD" id="cd18808">
    <property type="entry name" value="SF1_C_Upf1"/>
    <property type="match status" value="1"/>
</dbReference>
<feature type="domain" description="DNA2/NAM7 helicase helicase" evidence="2">
    <location>
        <begin position="249"/>
        <end position="595"/>
    </location>
</feature>
<keyword evidence="6" id="KW-0067">ATP-binding</keyword>
<proteinExistence type="predicted"/>
<dbReference type="InterPro" id="IPR027417">
    <property type="entry name" value="P-loop_NTPase"/>
</dbReference>
<dbReference type="GO" id="GO:0005524">
    <property type="term" value="F:ATP binding"/>
    <property type="evidence" value="ECO:0007669"/>
    <property type="project" value="UniProtKB-KW"/>
</dbReference>
<dbReference type="RefSeq" id="XP_021846266.2">
    <property type="nucleotide sequence ID" value="XM_021990574.2"/>
</dbReference>
<name>A0A9R0JT89_SPIOL</name>
<evidence type="ECO:0000313" key="6">
    <source>
        <dbReference type="RefSeq" id="XP_021846266.2"/>
    </source>
</evidence>
<dbReference type="PANTHER" id="PTHR10887:SF522">
    <property type="entry name" value="P-LOOP CONTAINING NUCLEOSIDE TRIPHOSPHATE HYDROLASES SUPERFAMILY PROTEIN"/>
    <property type="match status" value="1"/>
</dbReference>
<dbReference type="Gene3D" id="3.40.50.300">
    <property type="entry name" value="P-loop containing nucleotide triphosphate hydrolases"/>
    <property type="match status" value="2"/>
</dbReference>
<dbReference type="KEGG" id="soe:110786068"/>
<dbReference type="SUPFAM" id="SSF52540">
    <property type="entry name" value="P-loop containing nucleoside triphosphate hydrolases"/>
    <property type="match status" value="1"/>
</dbReference>
<dbReference type="AlphaFoldDB" id="A0A9R0JT89"/>
<evidence type="ECO:0000256" key="1">
    <source>
        <dbReference type="SAM" id="MobiDB-lite"/>
    </source>
</evidence>
<dbReference type="InterPro" id="IPR041677">
    <property type="entry name" value="DNA2/NAM7_AAA_11"/>
</dbReference>
<reference evidence="5" key="1">
    <citation type="journal article" date="2021" name="Nat. Commun.">
        <title>Genomic analyses provide insights into spinach domestication and the genetic basis of agronomic traits.</title>
        <authorList>
            <person name="Cai X."/>
            <person name="Sun X."/>
            <person name="Xu C."/>
            <person name="Sun H."/>
            <person name="Wang X."/>
            <person name="Ge C."/>
            <person name="Zhang Z."/>
            <person name="Wang Q."/>
            <person name="Fei Z."/>
            <person name="Jiao C."/>
            <person name="Wang Q."/>
        </authorList>
    </citation>
    <scope>NUCLEOTIDE SEQUENCE [LARGE SCALE GENOMIC DNA]</scope>
    <source>
        <strain evidence="5">cv. Varoflay</strain>
    </source>
</reference>
<gene>
    <name evidence="6" type="primary">LOC110786068</name>
</gene>
<feature type="domain" description="DUF6469" evidence="4">
    <location>
        <begin position="109"/>
        <end position="200"/>
    </location>
</feature>
<accession>A0A9R0JT89</accession>
<dbReference type="Pfam" id="PF20073">
    <property type="entry name" value="DUF6469"/>
    <property type="match status" value="1"/>
</dbReference>
<dbReference type="InterPro" id="IPR041679">
    <property type="entry name" value="DNA2/NAM7-like_C"/>
</dbReference>
<evidence type="ECO:0000259" key="3">
    <source>
        <dbReference type="Pfam" id="PF13087"/>
    </source>
</evidence>
<dbReference type="InterPro" id="IPR045529">
    <property type="entry name" value="DUF6469"/>
</dbReference>
<evidence type="ECO:0000259" key="2">
    <source>
        <dbReference type="Pfam" id="PF13086"/>
    </source>
</evidence>
<dbReference type="GO" id="GO:0003723">
    <property type="term" value="F:RNA binding"/>
    <property type="evidence" value="ECO:0000318"/>
    <property type="project" value="GO_Central"/>
</dbReference>
<protein>
    <submittedName>
        <fullName evidence="6">Uncharacterized ATP-dependent helicase C29A10.10c</fullName>
    </submittedName>
</protein>
<dbReference type="GO" id="GO:0016787">
    <property type="term" value="F:hydrolase activity"/>
    <property type="evidence" value="ECO:0007669"/>
    <property type="project" value="UniProtKB-KW"/>
</dbReference>
<keyword evidence="6" id="KW-0378">Hydrolase</keyword>
<sequence length="874" mass="98305">MEKSTDIEEASLLDMVFSWSFSDIRNKNLYKDKMKRIPEVFSSTTDYTSAFKIPLAEETREGVCSGMESVGHAPACEISNIHMYAYNQASNPLQCYISTRKITGFSVAHYEPKPGDLIVISVRKPRRIEDLNDQLSGKPIILALVVRPITTTDDSDKTQFQLSREVDPELLSRLANKRVRLFATYLVNLTPNLRIWEALNPYPQGFSMDLALKVLKPNFHTAEDCSICVSVGNFVAVDSRVRGEIEPFKLDKSQKAAVLSVHLMRRCTHQKDSVKLIWGPPGTGKTKTAASLLFSLLKSRCRTLVCAPTNIAVLQVAKRLMGLLLQSEYITYGLGDVLLFGNRERMKVDDHDELLNVFLDNRAEVLSTCLSPTTGWTHSLISMIALLEDPEKEYKLYLQNRGGSSLLSWLSSWIWKPQVKDSEILSLEEFLKERFYSNDEHLAFLTKNLYTNLPTSFITLDVVKKMIRLLDLLKELREARARIDHDQIFRIKKIEILKILNSLPKQFFHPILSCSGIPDTQLIKDFCLQNSYLIFCTASSAVKMKTTLAPVEMLVIDEAAQLKECESLIPFQVPGLKNVVLIGDEKQLPAMVQSKVAGYADFGRSLFERLAKLGKKKHLLKIQYRMHPSISLFPNKEFYGKQIIDAPNVKEKAYCKRFLQGDMYGTYSFINVRGEENFDKGYSPRNLVEAAVVNEIVAKLFKGYCTSGQKVSVGIISPYKGQVGLIQEQIGKKYAKYKDTGFSVSVRSVDGFQGGEEDVIIISSVRSNENGEIGFLSNHQRTNAALTRARYCLWVVGNGTTLTNSRSVWMKLVISAKNRGCFYNAEKDKDLNRAMTAGTDVAESLSGKLSGIKLRDGYGDSSSVSRPEGEKKVP</sequence>
<reference evidence="6" key="2">
    <citation type="submission" date="2025-08" db="UniProtKB">
        <authorList>
            <consortium name="RefSeq"/>
        </authorList>
    </citation>
    <scope>IDENTIFICATION</scope>
    <source>
        <tissue evidence="6">Leaf</tissue>
    </source>
</reference>
<dbReference type="GO" id="GO:0005694">
    <property type="term" value="C:chromosome"/>
    <property type="evidence" value="ECO:0007669"/>
    <property type="project" value="UniProtKB-ARBA"/>
</dbReference>
<keyword evidence="5" id="KW-1185">Reference proteome</keyword>
<feature type="region of interest" description="Disordered" evidence="1">
    <location>
        <begin position="851"/>
        <end position="874"/>
    </location>
</feature>
<dbReference type="InterPro" id="IPR045055">
    <property type="entry name" value="DNA2/NAM7-like"/>
</dbReference>
<dbReference type="GO" id="GO:0004386">
    <property type="term" value="F:helicase activity"/>
    <property type="evidence" value="ECO:0007669"/>
    <property type="project" value="UniProtKB-KW"/>
</dbReference>
<keyword evidence="6" id="KW-0347">Helicase</keyword>
<evidence type="ECO:0000313" key="5">
    <source>
        <dbReference type="Proteomes" id="UP000813463"/>
    </source>
</evidence>
<dbReference type="Proteomes" id="UP000813463">
    <property type="component" value="Chromosome 3"/>
</dbReference>
<feature type="domain" description="DNA2/NAM7 helicase-like C-terminal" evidence="3">
    <location>
        <begin position="603"/>
        <end position="798"/>
    </location>
</feature>